<evidence type="ECO:0000313" key="2">
    <source>
        <dbReference type="Proteomes" id="UP000289738"/>
    </source>
</evidence>
<organism evidence="1 2">
    <name type="scientific">Arachis hypogaea</name>
    <name type="common">Peanut</name>
    <dbReference type="NCBI Taxonomy" id="3818"/>
    <lineage>
        <taxon>Eukaryota</taxon>
        <taxon>Viridiplantae</taxon>
        <taxon>Streptophyta</taxon>
        <taxon>Embryophyta</taxon>
        <taxon>Tracheophyta</taxon>
        <taxon>Spermatophyta</taxon>
        <taxon>Magnoliopsida</taxon>
        <taxon>eudicotyledons</taxon>
        <taxon>Gunneridae</taxon>
        <taxon>Pentapetalae</taxon>
        <taxon>rosids</taxon>
        <taxon>fabids</taxon>
        <taxon>Fabales</taxon>
        <taxon>Fabaceae</taxon>
        <taxon>Papilionoideae</taxon>
        <taxon>50 kb inversion clade</taxon>
        <taxon>dalbergioids sensu lato</taxon>
        <taxon>Dalbergieae</taxon>
        <taxon>Pterocarpus clade</taxon>
        <taxon>Arachis</taxon>
    </lineage>
</organism>
<proteinExistence type="predicted"/>
<evidence type="ECO:0000313" key="1">
    <source>
        <dbReference type="EMBL" id="RYR39420.1"/>
    </source>
</evidence>
<accession>A0A445BL76</accession>
<gene>
    <name evidence="1" type="ORF">Ahy_A09g044951</name>
</gene>
<comment type="caution">
    <text evidence="1">The sequence shown here is derived from an EMBL/GenBank/DDBJ whole genome shotgun (WGS) entry which is preliminary data.</text>
</comment>
<reference evidence="1 2" key="1">
    <citation type="submission" date="2019-01" db="EMBL/GenBank/DDBJ databases">
        <title>Sequencing of cultivated peanut Arachis hypogaea provides insights into genome evolution and oil improvement.</title>
        <authorList>
            <person name="Chen X."/>
        </authorList>
    </citation>
    <scope>NUCLEOTIDE SEQUENCE [LARGE SCALE GENOMIC DNA]</scope>
    <source>
        <strain evidence="2">cv. Fuhuasheng</strain>
        <tissue evidence="1">Leaves</tissue>
    </source>
</reference>
<dbReference type="AlphaFoldDB" id="A0A445BL76"/>
<name>A0A445BL76_ARAHY</name>
<dbReference type="EMBL" id="SDMP01000009">
    <property type="protein sequence ID" value="RYR39420.1"/>
    <property type="molecule type" value="Genomic_DNA"/>
</dbReference>
<protein>
    <submittedName>
        <fullName evidence="1">Uncharacterized protein</fullName>
    </submittedName>
</protein>
<keyword evidence="2" id="KW-1185">Reference proteome</keyword>
<dbReference type="Proteomes" id="UP000289738">
    <property type="component" value="Chromosome A09"/>
</dbReference>
<sequence length="152" mass="17498">MDDSTSYCQLNQSKVDFEFESNEVPGFMIVELNNVVNLACEICCSLFIFMDFYLTEGHWCLDHFEGRVASFTSLLSKSSRDAQTAQGTKHVLRRTIENNEEVGIRTSKTYQSFVAAAGCYRELNFIEKDVRNYITREVWNVSELEDAKEFGK</sequence>